<dbReference type="InterPro" id="IPR003100">
    <property type="entry name" value="PAZ_dom"/>
</dbReference>
<dbReference type="AlphaFoldDB" id="A0A830D0C0"/>
<sequence>MRPVPIRSLWSSYHTVVKQPIPIRSLVAHHTVAVTVEQEEEKNVMGGESTAVDPPLAAVMDDVWSDDGELKEIKYFGVFVKSQHFTVTLTLLTMDVDRPSHDRGTVSGSYQTSLDPTPPAAQPRPVKYLPPHLRNQGRVASDGPHSSSSQRQSLGPIRRSWDPPQRTRGQPSDSGNFGVELPKNSAQNPQLSLPKKPNNKILPINRPEGSPIGGKSVNLRVNHFLVKFNPRVSIFHYSLDIKQMISRGKRPVKKSRNKAILRSIRDKLCHDDPARFPLNRTAYDGEKNLYSSAIPLPTGQFKVELSDHEDLSTRTYLVSIKLMNELKLSKLDDYLSGKIPHVPRDILQGMDLVMKENPSRYRISVDRNFYPSGFKPEDDLKNGVAACKGFQSTLRPTSQGLALCLDCSVLAFRKPMPVIEFVKEHIPEFDGFGLDLRLSTRDLWFDFVDPNGRDPTVKVSLMEYFREKYGKEIVYPDIPCLILGRNNRTNHVPMEFCILTEGQKYKKEMLDEGAQVKLDAKCLAWPPERRKTICEMMQAHDGPCGDVTKNFGLQIDKNMTSVEGRVISPPELNLGTPGGAIDIIRVENEKCQWNISENSVVDGKHIERWALIEFSSSDFLKLKTNDFIKNLRNRSLTLGIHVDEPLLPNSYGMREFSSVTRLEQLLRSAIQ</sequence>
<name>A0A830D0C0_9LAMI</name>
<reference evidence="3" key="1">
    <citation type="submission" date="2020-07" db="EMBL/GenBank/DDBJ databases">
        <title>Ethylene signaling mediates host invasion by parasitic plants.</title>
        <authorList>
            <person name="Yoshida S."/>
        </authorList>
    </citation>
    <scope>NUCLEOTIDE SEQUENCE</scope>
    <source>
        <strain evidence="3">Okayama</strain>
    </source>
</reference>
<dbReference type="Pfam" id="PF16488">
    <property type="entry name" value="ArgoL2"/>
    <property type="match status" value="1"/>
</dbReference>
<dbReference type="SUPFAM" id="SSF101690">
    <property type="entry name" value="PAZ domain"/>
    <property type="match status" value="1"/>
</dbReference>
<feature type="compositionally biased region" description="Polar residues" evidence="1">
    <location>
        <begin position="144"/>
        <end position="153"/>
    </location>
</feature>
<keyword evidence="4" id="KW-1185">Reference proteome</keyword>
<dbReference type="Pfam" id="PF08699">
    <property type="entry name" value="ArgoL1"/>
    <property type="match status" value="1"/>
</dbReference>
<dbReference type="Gene3D" id="2.170.260.10">
    <property type="entry name" value="paz domain"/>
    <property type="match status" value="1"/>
</dbReference>
<dbReference type="CDD" id="cd02846">
    <property type="entry name" value="PAZ_argonaute_like"/>
    <property type="match status" value="1"/>
</dbReference>
<evidence type="ECO:0000313" key="3">
    <source>
        <dbReference type="EMBL" id="GFQ05621.1"/>
    </source>
</evidence>
<accession>A0A830D0C0</accession>
<dbReference type="SMART" id="SM01163">
    <property type="entry name" value="DUF1785"/>
    <property type="match status" value="1"/>
</dbReference>
<feature type="domain" description="PAZ" evidence="2">
    <location>
        <begin position="417"/>
        <end position="501"/>
    </location>
</feature>
<comment type="caution">
    <text evidence="3">The sequence shown here is derived from an EMBL/GenBank/DDBJ whole genome shotgun (WGS) entry which is preliminary data.</text>
</comment>
<dbReference type="InterPro" id="IPR036085">
    <property type="entry name" value="PAZ_dom_sf"/>
</dbReference>
<dbReference type="PANTHER" id="PTHR22891">
    <property type="entry name" value="EUKARYOTIC TRANSLATION INITIATION FACTOR 2C"/>
    <property type="match status" value="1"/>
</dbReference>
<dbReference type="OrthoDB" id="10252740at2759"/>
<dbReference type="Gene3D" id="3.40.50.2300">
    <property type="match status" value="1"/>
</dbReference>
<organism evidence="3 4">
    <name type="scientific">Phtheirospermum japonicum</name>
    <dbReference type="NCBI Taxonomy" id="374723"/>
    <lineage>
        <taxon>Eukaryota</taxon>
        <taxon>Viridiplantae</taxon>
        <taxon>Streptophyta</taxon>
        <taxon>Embryophyta</taxon>
        <taxon>Tracheophyta</taxon>
        <taxon>Spermatophyta</taxon>
        <taxon>Magnoliopsida</taxon>
        <taxon>eudicotyledons</taxon>
        <taxon>Gunneridae</taxon>
        <taxon>Pentapetalae</taxon>
        <taxon>asterids</taxon>
        <taxon>lamiids</taxon>
        <taxon>Lamiales</taxon>
        <taxon>Orobanchaceae</taxon>
        <taxon>Orobanchaceae incertae sedis</taxon>
        <taxon>Phtheirospermum</taxon>
    </lineage>
</organism>
<protein>
    <submittedName>
        <fullName evidence="3">Protein argonaute 2</fullName>
    </submittedName>
</protein>
<gene>
    <name evidence="3" type="ORF">PHJA_002706200</name>
</gene>
<evidence type="ECO:0000313" key="4">
    <source>
        <dbReference type="Proteomes" id="UP000653305"/>
    </source>
</evidence>
<dbReference type="InterPro" id="IPR014811">
    <property type="entry name" value="ArgoL1"/>
</dbReference>
<dbReference type="PROSITE" id="PS50821">
    <property type="entry name" value="PAZ"/>
    <property type="match status" value="1"/>
</dbReference>
<dbReference type="InterPro" id="IPR032474">
    <property type="entry name" value="Argonaute_N"/>
</dbReference>
<feature type="region of interest" description="Disordered" evidence="1">
    <location>
        <begin position="97"/>
        <end position="201"/>
    </location>
</feature>
<proteinExistence type="predicted"/>
<dbReference type="GO" id="GO:0003723">
    <property type="term" value="F:RNA binding"/>
    <property type="evidence" value="ECO:0007669"/>
    <property type="project" value="InterPro"/>
</dbReference>
<evidence type="ECO:0000256" key="1">
    <source>
        <dbReference type="SAM" id="MobiDB-lite"/>
    </source>
</evidence>
<dbReference type="EMBL" id="BMAC01001097">
    <property type="protein sequence ID" value="GFQ05621.1"/>
    <property type="molecule type" value="Genomic_DNA"/>
</dbReference>
<feature type="compositionally biased region" description="Polar residues" evidence="1">
    <location>
        <begin position="106"/>
        <end position="115"/>
    </location>
</feature>
<dbReference type="InterPro" id="IPR032472">
    <property type="entry name" value="ArgoL2"/>
</dbReference>
<dbReference type="Pfam" id="PF02170">
    <property type="entry name" value="PAZ"/>
    <property type="match status" value="1"/>
</dbReference>
<dbReference type="Proteomes" id="UP000653305">
    <property type="component" value="Unassembled WGS sequence"/>
</dbReference>
<evidence type="ECO:0000259" key="2">
    <source>
        <dbReference type="PROSITE" id="PS50821"/>
    </source>
</evidence>
<dbReference type="Pfam" id="PF16486">
    <property type="entry name" value="ArgoN"/>
    <property type="match status" value="1"/>
</dbReference>